<dbReference type="eggNOG" id="KOG1279">
    <property type="taxonomic scope" value="Eukaryota"/>
</dbReference>
<dbReference type="Gene3D" id="1.10.10.60">
    <property type="entry name" value="Homeodomain-like"/>
    <property type="match status" value="1"/>
</dbReference>
<accession>A4S659</accession>
<dbReference type="InterPro" id="IPR007526">
    <property type="entry name" value="SWIRM"/>
</dbReference>
<organism evidence="11 12">
    <name type="scientific">Ostreococcus lucimarinus (strain CCE9901)</name>
    <dbReference type="NCBI Taxonomy" id="436017"/>
    <lineage>
        <taxon>Eukaryota</taxon>
        <taxon>Viridiplantae</taxon>
        <taxon>Chlorophyta</taxon>
        <taxon>Mamiellophyceae</taxon>
        <taxon>Mamiellales</taxon>
        <taxon>Bathycoccaceae</taxon>
        <taxon>Ostreococcus</taxon>
    </lineage>
</organism>
<dbReference type="InterPro" id="IPR001853">
    <property type="entry name" value="DSBA-like_thioredoxin_dom"/>
</dbReference>
<keyword evidence="6" id="KW-0539">Nucleus</keyword>
<dbReference type="Pfam" id="PF01323">
    <property type="entry name" value="DSBA"/>
    <property type="match status" value="1"/>
</dbReference>
<dbReference type="InterPro" id="IPR017884">
    <property type="entry name" value="SANT_dom"/>
</dbReference>
<dbReference type="HOGENOM" id="CLU_285039_0_0_1"/>
<dbReference type="OrthoDB" id="118550at2759"/>
<dbReference type="SUPFAM" id="SSF57850">
    <property type="entry name" value="RING/U-box"/>
    <property type="match status" value="1"/>
</dbReference>
<dbReference type="PANTHER" id="PTHR13887:SF41">
    <property type="entry name" value="THIOREDOXIN SUPERFAMILY PROTEIN"/>
    <property type="match status" value="1"/>
</dbReference>
<keyword evidence="5" id="KW-0804">Transcription</keyword>
<dbReference type="SMART" id="SM00291">
    <property type="entry name" value="ZnF_ZZ"/>
    <property type="match status" value="1"/>
</dbReference>
<dbReference type="SUPFAM" id="SSF46689">
    <property type="entry name" value="Homeodomain-like"/>
    <property type="match status" value="2"/>
</dbReference>
<dbReference type="AlphaFoldDB" id="A4S659"/>
<dbReference type="STRING" id="436017.A4S659"/>
<keyword evidence="2" id="KW-0863">Zinc-finger</keyword>
<dbReference type="GO" id="GO:0008270">
    <property type="term" value="F:zinc ion binding"/>
    <property type="evidence" value="ECO:0007669"/>
    <property type="project" value="UniProtKB-KW"/>
</dbReference>
<name>A4S659_OSTLU</name>
<dbReference type="PANTHER" id="PTHR13887">
    <property type="entry name" value="GLUTATHIONE S-TRANSFERASE KAPPA"/>
    <property type="match status" value="1"/>
</dbReference>
<dbReference type="GeneID" id="5005065"/>
<dbReference type="Pfam" id="PF16495">
    <property type="entry name" value="SWIRM-assoc_1"/>
    <property type="match status" value="1"/>
</dbReference>
<dbReference type="InterPro" id="IPR009057">
    <property type="entry name" value="Homeodomain-like_sf"/>
</dbReference>
<sequence length="902" mass="99948">MRATLAASADEPGVTHVLRTDDSVNDDEIEDGALWRITETRVATSSGKTEQRLHFWFYPDSYDAWYADSSISGKGKAPWAPETSVILRNKAEKRNDLPHNVRARWLRDSHTFNEWMNELDYEYDVTREMLSAPRHAWDPSNAPQNKRARAPENFEGDAEILAPGEEERVPWGFAVTRRRVVRAHPVVAAAASQDDGALVLQDDEELITKEFMIAKTLRMQNISVDQLPWNATPSMRKAERKAEPLTEYRVPTHSAWFKWGEVHAIERRALPEFFDDDDTCQKYIACRNEIMNQFRFKGQEVTLHEVSSSRTTKNIVDAAAHQRIFSFLEQWGLINWQFTSGRDVIDLKQKPLAAWRRIVTGEDGAARVEKTDPLAAFKGTLFEFSKCRATTASGLHPLEPQSRYAPSSETQLERQSLDALFASHDALSKRGVDVKFACNACGADLKSTGVFYHAFLTRDFDLCPSCFSKGVYPHGQASGDFVKAMYPDFHAEAVSADEIVDDAEWTPQEVAALLDAISQSNELNWNDIASAVGTKSEDECLKHFARMPIEDAAIENIERELLVPRGAIIDDEGAKILDPVPFSFAPNPTMAQLEFLVSMISPRVAAASAKAALTKIALGGSLDAADLNVDGLAAAAIQAKILAQDEEHEVHRIIASALDVLLKKLEIKLRFLGRLVDDEPETASRLAKLREESARNRTNDLYTRDLVSSHDWRRMGADVARAGVNKRSWYNERFGADTVATFEPRLASAFAKAGIEGAYTLDGNTGDTRPAHRVAAYAEETHGPAAQDAFMRAMFHRYFIEALAPCDEAVMRDAASAAGLDEAAVSKVLADGEASPFETVVEEQMSATRARVRGVPHFIITCDGDGASRKIEIGGAQPPEAFLDAFAELLDLDADDVAATKS</sequence>
<feature type="domain" description="SWIRM" evidence="8">
    <location>
        <begin position="248"/>
        <end position="345"/>
    </location>
</feature>
<evidence type="ECO:0000259" key="10">
    <source>
        <dbReference type="PROSITE" id="PS52032"/>
    </source>
</evidence>
<dbReference type="GO" id="GO:0005634">
    <property type="term" value="C:nucleus"/>
    <property type="evidence" value="ECO:0007669"/>
    <property type="project" value="UniProtKB-ARBA"/>
</dbReference>
<dbReference type="RefSeq" id="XP_001420888.1">
    <property type="nucleotide sequence ID" value="XM_001420851.1"/>
</dbReference>
<dbReference type="InterPro" id="IPR001005">
    <property type="entry name" value="SANT/Myb"/>
</dbReference>
<dbReference type="CDD" id="cd00167">
    <property type="entry name" value="SANT"/>
    <property type="match status" value="1"/>
</dbReference>
<gene>
    <name evidence="11" type="primary">CHB3501</name>
    <name evidence="11" type="ORF">OSTLU_17735</name>
</gene>
<dbReference type="InterPro" id="IPR036249">
    <property type="entry name" value="Thioredoxin-like_sf"/>
</dbReference>
<feature type="domain" description="Myb-like" evidence="7">
    <location>
        <begin position="497"/>
        <end position="548"/>
    </location>
</feature>
<dbReference type="PROSITE" id="PS52032">
    <property type="entry name" value="MARR_BRCT_CHROMO"/>
    <property type="match status" value="1"/>
</dbReference>
<dbReference type="Pfam" id="PF00249">
    <property type="entry name" value="Myb_DNA-binding"/>
    <property type="match status" value="1"/>
</dbReference>
<keyword evidence="4" id="KW-0805">Transcription regulation</keyword>
<dbReference type="Proteomes" id="UP000001568">
    <property type="component" value="Chromosome 13"/>
</dbReference>
<feature type="domain" description="SANT" evidence="9">
    <location>
        <begin position="500"/>
        <end position="552"/>
    </location>
</feature>
<reference evidence="11 12" key="1">
    <citation type="journal article" date="2007" name="Proc. Natl. Acad. Sci. U.S.A.">
        <title>The tiny eukaryote Ostreococcus provides genomic insights into the paradox of plankton speciation.</title>
        <authorList>
            <person name="Palenik B."/>
            <person name="Grimwood J."/>
            <person name="Aerts A."/>
            <person name="Rouze P."/>
            <person name="Salamov A."/>
            <person name="Putnam N."/>
            <person name="Dupont C."/>
            <person name="Jorgensen R."/>
            <person name="Derelle E."/>
            <person name="Rombauts S."/>
            <person name="Zhou K."/>
            <person name="Otillar R."/>
            <person name="Merchant S.S."/>
            <person name="Podell S."/>
            <person name="Gaasterland T."/>
            <person name="Napoli C."/>
            <person name="Gendler K."/>
            <person name="Manuell A."/>
            <person name="Tai V."/>
            <person name="Vallon O."/>
            <person name="Piganeau G."/>
            <person name="Jancek S."/>
            <person name="Heijde M."/>
            <person name="Jabbari K."/>
            <person name="Bowler C."/>
            <person name="Lohr M."/>
            <person name="Robbens S."/>
            <person name="Werner G."/>
            <person name="Dubchak I."/>
            <person name="Pazour G.J."/>
            <person name="Ren Q."/>
            <person name="Paulsen I."/>
            <person name="Delwiche C."/>
            <person name="Schmutz J."/>
            <person name="Rokhsar D."/>
            <person name="Van de Peer Y."/>
            <person name="Moreau H."/>
            <person name="Grigoriev I.V."/>
        </authorList>
    </citation>
    <scope>NUCLEOTIDE SEQUENCE [LARGE SCALE GENOMIC DNA]</scope>
    <source>
        <strain evidence="11 12">CCE9901</strain>
    </source>
</reference>
<dbReference type="InterPro" id="IPR032451">
    <property type="entry name" value="SMARCC_C"/>
</dbReference>
<dbReference type="PROSITE" id="PS50934">
    <property type="entry name" value="SWIRM"/>
    <property type="match status" value="1"/>
</dbReference>
<evidence type="ECO:0000256" key="4">
    <source>
        <dbReference type="ARBA" id="ARBA00023015"/>
    </source>
</evidence>
<dbReference type="Gene3D" id="3.30.60.90">
    <property type="match status" value="1"/>
</dbReference>
<dbReference type="Pfam" id="PF04433">
    <property type="entry name" value="SWIRM"/>
    <property type="match status" value="1"/>
</dbReference>
<keyword evidence="3" id="KW-0862">Zinc</keyword>
<dbReference type="InterPro" id="IPR049898">
    <property type="entry name" value="MARR_BRCT_CHROMO"/>
</dbReference>
<dbReference type="InterPro" id="IPR000433">
    <property type="entry name" value="Znf_ZZ"/>
</dbReference>
<dbReference type="PROSITE" id="PS51293">
    <property type="entry name" value="SANT"/>
    <property type="match status" value="1"/>
</dbReference>
<evidence type="ECO:0000259" key="9">
    <source>
        <dbReference type="PROSITE" id="PS51293"/>
    </source>
</evidence>
<evidence type="ECO:0000313" key="12">
    <source>
        <dbReference type="Proteomes" id="UP000001568"/>
    </source>
</evidence>
<dbReference type="InterPro" id="IPR036388">
    <property type="entry name" value="WH-like_DNA-bd_sf"/>
</dbReference>
<dbReference type="EMBL" id="CP000593">
    <property type="protein sequence ID" value="ABO99181.1"/>
    <property type="molecule type" value="Genomic_DNA"/>
</dbReference>
<evidence type="ECO:0000256" key="6">
    <source>
        <dbReference type="ARBA" id="ARBA00023242"/>
    </source>
</evidence>
<evidence type="ECO:0000256" key="1">
    <source>
        <dbReference type="ARBA" id="ARBA00022723"/>
    </source>
</evidence>
<dbReference type="Gramene" id="ABO99181">
    <property type="protein sequence ID" value="ABO99181"/>
    <property type="gene ID" value="OSTLU_17735"/>
</dbReference>
<dbReference type="Pfam" id="PF00569">
    <property type="entry name" value="ZZ"/>
    <property type="match status" value="1"/>
</dbReference>
<dbReference type="GO" id="GO:0016491">
    <property type="term" value="F:oxidoreductase activity"/>
    <property type="evidence" value="ECO:0007669"/>
    <property type="project" value="InterPro"/>
</dbReference>
<dbReference type="InterPro" id="IPR043145">
    <property type="entry name" value="Znf_ZZ_sf"/>
</dbReference>
<dbReference type="SUPFAM" id="SSF52833">
    <property type="entry name" value="Thioredoxin-like"/>
    <property type="match status" value="1"/>
</dbReference>
<dbReference type="SMART" id="SM00717">
    <property type="entry name" value="SANT"/>
    <property type="match status" value="1"/>
</dbReference>
<keyword evidence="1" id="KW-0479">Metal-binding</keyword>
<dbReference type="OMA" id="TIDMPDP"/>
<evidence type="ECO:0000259" key="7">
    <source>
        <dbReference type="PROSITE" id="PS50090"/>
    </source>
</evidence>
<evidence type="ECO:0000259" key="8">
    <source>
        <dbReference type="PROSITE" id="PS50934"/>
    </source>
</evidence>
<protein>
    <submittedName>
        <fullName evidence="11">Uncharacterized protein</fullName>
    </submittedName>
</protein>
<proteinExistence type="predicted"/>
<dbReference type="KEGG" id="olu:OSTLU_17735"/>
<evidence type="ECO:0000256" key="3">
    <source>
        <dbReference type="ARBA" id="ARBA00022833"/>
    </source>
</evidence>
<dbReference type="Gene3D" id="3.40.30.10">
    <property type="entry name" value="Glutaredoxin"/>
    <property type="match status" value="1"/>
</dbReference>
<evidence type="ECO:0000313" key="11">
    <source>
        <dbReference type="EMBL" id="ABO99181.1"/>
    </source>
</evidence>
<dbReference type="PROSITE" id="PS50090">
    <property type="entry name" value="MYB_LIKE"/>
    <property type="match status" value="1"/>
</dbReference>
<evidence type="ECO:0000256" key="2">
    <source>
        <dbReference type="ARBA" id="ARBA00022771"/>
    </source>
</evidence>
<evidence type="ECO:0000256" key="5">
    <source>
        <dbReference type="ARBA" id="ARBA00023163"/>
    </source>
</evidence>
<feature type="domain" description="Chromo" evidence="10">
    <location>
        <begin position="1"/>
        <end position="138"/>
    </location>
</feature>
<dbReference type="Gene3D" id="1.10.10.10">
    <property type="entry name" value="Winged helix-like DNA-binding domain superfamily/Winged helix DNA-binding domain"/>
    <property type="match status" value="1"/>
</dbReference>
<keyword evidence="12" id="KW-1185">Reference proteome</keyword>